<name>A0A5P2DE52_STRVZ</name>
<sequence>MRVRIRHGGDRGSLSPFYALSAIGIIMIMGLLVDSGGALNATNKATGLAQEAARAAGQQLNVPAAVQGTEITVDPDAAVAAAQDYLAAQHVSGSVTVTDGGQRLEVTVHDTYTTLFAQFVGRSTISVSGTAHARLHTQAGG</sequence>
<feature type="transmembrane region" description="Helical" evidence="1">
    <location>
        <begin position="12"/>
        <end position="33"/>
    </location>
</feature>
<keyword evidence="1" id="KW-0472">Membrane</keyword>
<dbReference type="Proteomes" id="UP000325211">
    <property type="component" value="Chromosome"/>
</dbReference>
<evidence type="ECO:0000313" key="4">
    <source>
        <dbReference type="Proteomes" id="UP000325211"/>
    </source>
</evidence>
<dbReference type="EMBL" id="CP029190">
    <property type="protein sequence ID" value="QES52840.1"/>
    <property type="molecule type" value="Genomic_DNA"/>
</dbReference>
<protein>
    <recommendedName>
        <fullName evidence="2">Putative Flp pilus-assembly TadG-like N-terminal domain-containing protein</fullName>
    </recommendedName>
</protein>
<keyword evidence="1" id="KW-1133">Transmembrane helix</keyword>
<feature type="domain" description="Putative Flp pilus-assembly TadG-like N-terminal" evidence="2">
    <location>
        <begin position="12"/>
        <end position="59"/>
    </location>
</feature>
<reference evidence="3 4" key="1">
    <citation type="submission" date="2018-05" db="EMBL/GenBank/DDBJ databases">
        <title>Streptomyces venezuelae.</title>
        <authorList>
            <person name="Kim W."/>
            <person name="Lee N."/>
            <person name="Cho B.-K."/>
        </authorList>
    </citation>
    <scope>NUCLEOTIDE SEQUENCE [LARGE SCALE GENOMIC DNA]</scope>
    <source>
        <strain evidence="3 4">ATCC 21782</strain>
    </source>
</reference>
<dbReference type="OrthoDB" id="4221177at2"/>
<organism evidence="3 4">
    <name type="scientific">Streptomyces venezuelae</name>
    <dbReference type="NCBI Taxonomy" id="54571"/>
    <lineage>
        <taxon>Bacteria</taxon>
        <taxon>Bacillati</taxon>
        <taxon>Actinomycetota</taxon>
        <taxon>Actinomycetes</taxon>
        <taxon>Kitasatosporales</taxon>
        <taxon>Streptomycetaceae</taxon>
        <taxon>Streptomyces</taxon>
    </lineage>
</organism>
<evidence type="ECO:0000256" key="1">
    <source>
        <dbReference type="SAM" id="Phobius"/>
    </source>
</evidence>
<accession>A0A5P2DE52</accession>
<evidence type="ECO:0000259" key="2">
    <source>
        <dbReference type="Pfam" id="PF13400"/>
    </source>
</evidence>
<dbReference type="AlphaFoldDB" id="A0A5P2DE52"/>
<evidence type="ECO:0000313" key="3">
    <source>
        <dbReference type="EMBL" id="QES52840.1"/>
    </source>
</evidence>
<proteinExistence type="predicted"/>
<gene>
    <name evidence="3" type="ORF">DEJ50_33320</name>
</gene>
<dbReference type="Pfam" id="PF13400">
    <property type="entry name" value="Tad"/>
    <property type="match status" value="1"/>
</dbReference>
<keyword evidence="1" id="KW-0812">Transmembrane</keyword>
<dbReference type="InterPro" id="IPR028087">
    <property type="entry name" value="Tad_N"/>
</dbReference>